<accession>Q245S0</accession>
<evidence type="ECO:0000256" key="1">
    <source>
        <dbReference type="SAM" id="MobiDB-lite"/>
    </source>
</evidence>
<feature type="region of interest" description="Disordered" evidence="1">
    <location>
        <begin position="587"/>
        <end position="608"/>
    </location>
</feature>
<dbReference type="EMBL" id="GG662474">
    <property type="protein sequence ID" value="EAS03563.2"/>
    <property type="molecule type" value="Genomic_DNA"/>
</dbReference>
<evidence type="ECO:0000313" key="3">
    <source>
        <dbReference type="Proteomes" id="UP000009168"/>
    </source>
</evidence>
<dbReference type="HOGENOM" id="CLU_300064_0_0_1"/>
<dbReference type="AlphaFoldDB" id="Q245S0"/>
<dbReference type="Proteomes" id="UP000009168">
    <property type="component" value="Unassembled WGS sequence"/>
</dbReference>
<reference evidence="3" key="1">
    <citation type="journal article" date="2006" name="PLoS Biol.">
        <title>Macronuclear genome sequence of the ciliate Tetrahymena thermophila, a model eukaryote.</title>
        <authorList>
            <person name="Eisen J.A."/>
            <person name="Coyne R.S."/>
            <person name="Wu M."/>
            <person name="Wu D."/>
            <person name="Thiagarajan M."/>
            <person name="Wortman J.R."/>
            <person name="Badger J.H."/>
            <person name="Ren Q."/>
            <person name="Amedeo P."/>
            <person name="Jones K.M."/>
            <person name="Tallon L.J."/>
            <person name="Delcher A.L."/>
            <person name="Salzberg S.L."/>
            <person name="Silva J.C."/>
            <person name="Haas B.J."/>
            <person name="Majoros W.H."/>
            <person name="Farzad M."/>
            <person name="Carlton J.M."/>
            <person name="Smith R.K. Jr."/>
            <person name="Garg J."/>
            <person name="Pearlman R.E."/>
            <person name="Karrer K.M."/>
            <person name="Sun L."/>
            <person name="Manning G."/>
            <person name="Elde N.C."/>
            <person name="Turkewitz A.P."/>
            <person name="Asai D.J."/>
            <person name="Wilkes D.E."/>
            <person name="Wang Y."/>
            <person name="Cai H."/>
            <person name="Collins K."/>
            <person name="Stewart B.A."/>
            <person name="Lee S.R."/>
            <person name="Wilamowska K."/>
            <person name="Weinberg Z."/>
            <person name="Ruzzo W.L."/>
            <person name="Wloga D."/>
            <person name="Gaertig J."/>
            <person name="Frankel J."/>
            <person name="Tsao C.-C."/>
            <person name="Gorovsky M.A."/>
            <person name="Keeling P.J."/>
            <person name="Waller R.F."/>
            <person name="Patron N.J."/>
            <person name="Cherry J.M."/>
            <person name="Stover N.A."/>
            <person name="Krieger C.J."/>
            <person name="del Toro C."/>
            <person name="Ryder H.F."/>
            <person name="Williamson S.C."/>
            <person name="Barbeau R.A."/>
            <person name="Hamilton E.P."/>
            <person name="Orias E."/>
        </authorList>
    </citation>
    <scope>NUCLEOTIDE SEQUENCE [LARGE SCALE GENOMIC DNA]</scope>
    <source>
        <strain evidence="3">SB210</strain>
    </source>
</reference>
<organism evidence="2 3">
    <name type="scientific">Tetrahymena thermophila (strain SB210)</name>
    <dbReference type="NCBI Taxonomy" id="312017"/>
    <lineage>
        <taxon>Eukaryota</taxon>
        <taxon>Sar</taxon>
        <taxon>Alveolata</taxon>
        <taxon>Ciliophora</taxon>
        <taxon>Intramacronucleata</taxon>
        <taxon>Oligohymenophorea</taxon>
        <taxon>Hymenostomatida</taxon>
        <taxon>Tetrahymenina</taxon>
        <taxon>Tetrahymenidae</taxon>
        <taxon>Tetrahymena</taxon>
    </lineage>
</organism>
<feature type="compositionally biased region" description="Low complexity" evidence="1">
    <location>
        <begin position="544"/>
        <end position="558"/>
    </location>
</feature>
<dbReference type="OrthoDB" id="298937at2759"/>
<sequence>MAKFFQKVEKGNVSLNNKYVPILLNIQRTFNNLEDTNTIKIYQKNKIFASSWNDINDNTLQELNQFSMQQLKKITYVNTIMKPIEFQNNLINSNQNNQEIQFEEIFYGFSSNGLLYQTSTNTSYTKQQDEVNCSSVAYYPDVRCLNWFSDTAQQLDLKIFPPVQYYNSSDLPYQAIFLCKRNELENNNFFVICQSIDLQQFYNFFQFKTTFSFSQSIFDADLKNIIYNSYFLDKKNYLSNESCMRNITYCVIQNLDTAQINEINKIISILKQNKISTKEIKNQIDLYETLNQSQQNIVLQIEGDEYYVIRLIDYPIEHLTQILKQFSLEDSKSALKRYQDEGQYIENTPVHQEFTQNFDIEKSQISQMNIENLFSTKETKTLFMTFQNLFKTLNFTLQNYYEQNDNGCSTLLQFNQQVEHFSKFSNIRALGVLYNNMGNIHFNNERYIEAMECYQQSIISSNYELQFYKEKQKKDNTNNINLRTKRNTAQTKNFSKLNIEQDQQENKVEQTQFYTKEYDKTFQSNVTQFHKLSKLEQSNKKMNKIQSSQTNQINNNNNIDQSVETSKYNIIGSIYKKILQTSVKSKNLSQSQKNKQEKQSDVQSSSFDRRVQNLKRQTKDSFFQHQTIIFESDFQKKQNDQREKQNCMQCDFFQINDLNQEKNKLQINQTKHKNQSFDIQQKLYSQKVISLQSDQKKNNLQQSYLDNFENIYINLERYYDLMKQISFNKNYWQAQSADKIQIQTSKNSFYNKIEVSFNQYYQNSQNSLVSSTQQFNLTQLKEQSLDDKDNTGTYLNKNNNQQKSFYIEVTPYKVIKQLNRNNSQRIMICSKTGKVSSLGFSIQNRKQHSLTQETDIRTKGDI</sequence>
<dbReference type="GeneID" id="7841503"/>
<protein>
    <submittedName>
        <fullName evidence="2">Tetratricopeptide repeat protein</fullName>
    </submittedName>
</protein>
<feature type="region of interest" description="Disordered" evidence="1">
    <location>
        <begin position="537"/>
        <end position="558"/>
    </location>
</feature>
<proteinExistence type="predicted"/>
<name>Q245S0_TETTS</name>
<keyword evidence="3" id="KW-1185">Reference proteome</keyword>
<dbReference type="RefSeq" id="XP_001023808.2">
    <property type="nucleotide sequence ID" value="XM_001023808.2"/>
</dbReference>
<dbReference type="InParanoid" id="Q245S0"/>
<gene>
    <name evidence="2" type="ORF">TTHERM_00245800</name>
</gene>
<dbReference type="KEGG" id="tet:TTHERM_00245800"/>
<evidence type="ECO:0000313" key="2">
    <source>
        <dbReference type="EMBL" id="EAS03563.2"/>
    </source>
</evidence>